<name>A0A917FH21_9PROT</name>
<keyword evidence="2" id="KW-0229">DNA integration</keyword>
<dbReference type="Gene3D" id="1.10.443.10">
    <property type="entry name" value="Intergrase catalytic core"/>
    <property type="match status" value="1"/>
</dbReference>
<dbReference type="InterPro" id="IPR010998">
    <property type="entry name" value="Integrase_recombinase_N"/>
</dbReference>
<keyword evidence="3 5" id="KW-0238">DNA-binding</keyword>
<dbReference type="InterPro" id="IPR046668">
    <property type="entry name" value="DUF6538"/>
</dbReference>
<dbReference type="Pfam" id="PF00589">
    <property type="entry name" value="Phage_integrase"/>
    <property type="match status" value="1"/>
</dbReference>
<dbReference type="InterPro" id="IPR011010">
    <property type="entry name" value="DNA_brk_join_enz"/>
</dbReference>
<dbReference type="PROSITE" id="PS51900">
    <property type="entry name" value="CB"/>
    <property type="match status" value="1"/>
</dbReference>
<comment type="caution">
    <text evidence="8">The sequence shown here is derived from an EMBL/GenBank/DDBJ whole genome shotgun (WGS) entry which is preliminary data.</text>
</comment>
<feature type="domain" description="Core-binding (CB)" evidence="7">
    <location>
        <begin position="118"/>
        <end position="229"/>
    </location>
</feature>
<dbReference type="PROSITE" id="PS51898">
    <property type="entry name" value="TYR_RECOMBINASE"/>
    <property type="match status" value="1"/>
</dbReference>
<evidence type="ECO:0000256" key="5">
    <source>
        <dbReference type="PROSITE-ProRule" id="PRU01248"/>
    </source>
</evidence>
<keyword evidence="9" id="KW-1185">Reference proteome</keyword>
<evidence type="ECO:0000313" key="8">
    <source>
        <dbReference type="EMBL" id="GGF76951.1"/>
    </source>
</evidence>
<dbReference type="SUPFAM" id="SSF56349">
    <property type="entry name" value="DNA breaking-rejoining enzymes"/>
    <property type="match status" value="1"/>
</dbReference>
<dbReference type="InterPro" id="IPR044068">
    <property type="entry name" value="CB"/>
</dbReference>
<reference evidence="8" key="2">
    <citation type="submission" date="2020-09" db="EMBL/GenBank/DDBJ databases">
        <authorList>
            <person name="Sun Q."/>
            <person name="Zhou Y."/>
        </authorList>
    </citation>
    <scope>NUCLEOTIDE SEQUENCE</scope>
    <source>
        <strain evidence="8">CGMCC 1.15254</strain>
    </source>
</reference>
<evidence type="ECO:0000313" key="9">
    <source>
        <dbReference type="Proteomes" id="UP000632498"/>
    </source>
</evidence>
<dbReference type="Proteomes" id="UP000632498">
    <property type="component" value="Unassembled WGS sequence"/>
</dbReference>
<feature type="domain" description="Tyr recombinase" evidence="6">
    <location>
        <begin position="252"/>
        <end position="451"/>
    </location>
</feature>
<dbReference type="GO" id="GO:0015074">
    <property type="term" value="P:DNA integration"/>
    <property type="evidence" value="ECO:0007669"/>
    <property type="project" value="UniProtKB-KW"/>
</dbReference>
<dbReference type="Pfam" id="PF13102">
    <property type="entry name" value="Phage_int_SAM_5"/>
    <property type="match status" value="1"/>
</dbReference>
<dbReference type="InterPro" id="IPR050090">
    <property type="entry name" value="Tyrosine_recombinase_XerCD"/>
</dbReference>
<evidence type="ECO:0008006" key="10">
    <source>
        <dbReference type="Google" id="ProtNLM"/>
    </source>
</evidence>
<keyword evidence="4" id="KW-0233">DNA recombination</keyword>
<evidence type="ECO:0000259" key="6">
    <source>
        <dbReference type="PROSITE" id="PS51898"/>
    </source>
</evidence>
<reference evidence="8" key="1">
    <citation type="journal article" date="2014" name="Int. J. Syst. Evol. Microbiol.">
        <title>Complete genome sequence of Corynebacterium casei LMG S-19264T (=DSM 44701T), isolated from a smear-ripened cheese.</title>
        <authorList>
            <consortium name="US DOE Joint Genome Institute (JGI-PGF)"/>
            <person name="Walter F."/>
            <person name="Albersmeier A."/>
            <person name="Kalinowski J."/>
            <person name="Ruckert C."/>
        </authorList>
    </citation>
    <scope>NUCLEOTIDE SEQUENCE</scope>
    <source>
        <strain evidence="8">CGMCC 1.15254</strain>
    </source>
</reference>
<dbReference type="PANTHER" id="PTHR30349">
    <property type="entry name" value="PHAGE INTEGRASE-RELATED"/>
    <property type="match status" value="1"/>
</dbReference>
<dbReference type="EMBL" id="BMHV01000063">
    <property type="protein sequence ID" value="GGF76951.1"/>
    <property type="molecule type" value="Genomic_DNA"/>
</dbReference>
<accession>A0A917FH21</accession>
<evidence type="ECO:0000256" key="4">
    <source>
        <dbReference type="ARBA" id="ARBA00023172"/>
    </source>
</evidence>
<sequence>MAKLPNLYRRGNIWRYRRRVPHDIQDNIGRKEFLKSLNTADYSTAVRRYRTVCNEVEQIITEARGVVLNDNSGWSTLIHKSDTHDPQIKAPPLSDVDGLRTLIKTVVEEVLEVHTPKKPSITLDDLYQRYMDDPARNRSKKTVMTYQSVYNVLIDIFGADKPIADIDREDCRQFMDVVRHLPANARKKFPKKSLVKISAIARERKMKPMAPLTINKYVNKLSAMLNWAVDEELLDHNPAIGLKVADPVHAQDKRLPFSEHQLTKIFTALSDKSGAEFWVPYIGLYNGLRLNEICQLNVEDIIVRDKVWCFNITRETDRGVDDKVLKTKASERIVPIHPQLLELGFMRYLKQFERKPRGKLFPDIRVGTTGYRSDIFSKWFARFLKSIDADGDRTSFHSFRHNFRDALREADVRHEIAMLLGGWSDGSRGKSVQMFYGKGYTMKVVLEELAKVRYVV</sequence>
<dbReference type="RefSeq" id="WP_188667399.1">
    <property type="nucleotide sequence ID" value="NZ_BMHV01000063.1"/>
</dbReference>
<evidence type="ECO:0000256" key="1">
    <source>
        <dbReference type="ARBA" id="ARBA00008857"/>
    </source>
</evidence>
<dbReference type="Pfam" id="PF20172">
    <property type="entry name" value="DUF6538"/>
    <property type="match status" value="1"/>
</dbReference>
<evidence type="ECO:0000259" key="7">
    <source>
        <dbReference type="PROSITE" id="PS51900"/>
    </source>
</evidence>
<protein>
    <recommendedName>
        <fullName evidence="10">Tyr recombinase domain-containing protein</fullName>
    </recommendedName>
</protein>
<organism evidence="8 9">
    <name type="scientific">Terasakiella brassicae</name>
    <dbReference type="NCBI Taxonomy" id="1634917"/>
    <lineage>
        <taxon>Bacteria</taxon>
        <taxon>Pseudomonadati</taxon>
        <taxon>Pseudomonadota</taxon>
        <taxon>Alphaproteobacteria</taxon>
        <taxon>Rhodospirillales</taxon>
        <taxon>Terasakiellaceae</taxon>
        <taxon>Terasakiella</taxon>
    </lineage>
</organism>
<dbReference type="InterPro" id="IPR013762">
    <property type="entry name" value="Integrase-like_cat_sf"/>
</dbReference>
<dbReference type="InterPro" id="IPR025269">
    <property type="entry name" value="SAM-like_dom"/>
</dbReference>
<comment type="similarity">
    <text evidence="1">Belongs to the 'phage' integrase family.</text>
</comment>
<dbReference type="GO" id="GO:0006310">
    <property type="term" value="P:DNA recombination"/>
    <property type="evidence" value="ECO:0007669"/>
    <property type="project" value="UniProtKB-KW"/>
</dbReference>
<gene>
    <name evidence="8" type="ORF">GCM10011332_33650</name>
</gene>
<dbReference type="PANTHER" id="PTHR30349:SF41">
    <property type="entry name" value="INTEGRASE_RECOMBINASE PROTEIN MJ0367-RELATED"/>
    <property type="match status" value="1"/>
</dbReference>
<dbReference type="Gene3D" id="1.10.150.130">
    <property type="match status" value="1"/>
</dbReference>
<dbReference type="GO" id="GO:0003677">
    <property type="term" value="F:DNA binding"/>
    <property type="evidence" value="ECO:0007669"/>
    <property type="project" value="UniProtKB-UniRule"/>
</dbReference>
<dbReference type="InterPro" id="IPR002104">
    <property type="entry name" value="Integrase_catalytic"/>
</dbReference>
<proteinExistence type="inferred from homology"/>
<evidence type="ECO:0000256" key="3">
    <source>
        <dbReference type="ARBA" id="ARBA00023125"/>
    </source>
</evidence>
<dbReference type="CDD" id="cd01184">
    <property type="entry name" value="INT_C_like_1"/>
    <property type="match status" value="1"/>
</dbReference>
<evidence type="ECO:0000256" key="2">
    <source>
        <dbReference type="ARBA" id="ARBA00022908"/>
    </source>
</evidence>
<dbReference type="AlphaFoldDB" id="A0A917FH21"/>